<dbReference type="InParanoid" id="W0RRD6"/>
<name>W0RRD6_9BACT</name>
<dbReference type="AlphaFoldDB" id="W0RRD6"/>
<feature type="domain" description="F-box/LRR-repeat protein 15-like leucin rich repeat" evidence="1">
    <location>
        <begin position="208"/>
        <end position="298"/>
    </location>
</feature>
<dbReference type="SMART" id="SM00367">
    <property type="entry name" value="LRR_CC"/>
    <property type="match status" value="4"/>
</dbReference>
<evidence type="ECO:0000313" key="2">
    <source>
        <dbReference type="EMBL" id="AHG93027.1"/>
    </source>
</evidence>
<dbReference type="InterPro" id="IPR006553">
    <property type="entry name" value="Leu-rich_rpt_Cys-con_subtyp"/>
</dbReference>
<keyword evidence="2" id="KW-0614">Plasmid</keyword>
<evidence type="ECO:0000259" key="1">
    <source>
        <dbReference type="Pfam" id="PF25372"/>
    </source>
</evidence>
<dbReference type="Gene3D" id="3.80.10.10">
    <property type="entry name" value="Ribonuclease Inhibitor"/>
    <property type="match status" value="4"/>
</dbReference>
<keyword evidence="3" id="KW-1185">Reference proteome</keyword>
<dbReference type="Proteomes" id="UP000019151">
    <property type="component" value="Plasmid 1"/>
</dbReference>
<proteinExistence type="predicted"/>
<dbReference type="OrthoDB" id="127436at2"/>
<protein>
    <submittedName>
        <fullName evidence="2">Leucine-rich repeat cysteine-containing subtype</fullName>
    </submittedName>
</protein>
<dbReference type="EMBL" id="CP007129">
    <property type="protein sequence ID" value="AHG93027.1"/>
    <property type="molecule type" value="Genomic_DNA"/>
</dbReference>
<dbReference type="HOGENOM" id="CLU_428816_0_0_0"/>
<dbReference type="RefSeq" id="WP_025414338.1">
    <property type="nucleotide sequence ID" value="NZ_CP007129.1"/>
</dbReference>
<evidence type="ECO:0000313" key="3">
    <source>
        <dbReference type="Proteomes" id="UP000019151"/>
    </source>
</evidence>
<dbReference type="InterPro" id="IPR032675">
    <property type="entry name" value="LRR_dom_sf"/>
</dbReference>
<dbReference type="SUPFAM" id="SSF52047">
    <property type="entry name" value="RNI-like"/>
    <property type="match status" value="1"/>
</dbReference>
<sequence length="638" mass="69383">MSDQPRRGLESLRKEAKRWLTALRRADPEARARLDRAVPNAPASPSLRDVQHALARERGFDGWTALKASSEAAMEAARPLAQYEAAADALLDAYRTGTPEAMERLYRHTWHRRAWPAMRRYVQLDLGKRPSEPDGDVEITVDDARWLVAREHGFTSWAQLAAFASTVSPQTLVATRPVRVVRGDGEDPATLAVAREWDTVLRALAEHPEARLVAEGQMTDEVLAHVARIPGLTSLALGGSQALTDEGVRHLARLPGLTHLDLSGTAVTDRGLPVLRDLPALESISFAWTRVTDAGAAQLAHCRALREVNLGGTRTGDGALHALAGMDALRTLRTGELVTDAGIPVLHEIPAFKTWLGGEVRLALVSYDSSPNHLALRGPFTDAGMGRLRGLDGLFGLNVDDARLAITAAAMDPLVDLPNLGWLGVDAKDDWMPAIAAMPRLRFLGVQDTSAGDDGFVALSASRSIEYIWGRRCHNLRRRGFAALANIPSLRGLSVSCLNVDDAGVAALPDFPALRELMPMDVPDAGYRHVARCERLESLVLMYCRDTTDAATEHVARLPNLTYYFNSYTTITDRTPALLSGMDSLERVTFDTCHGLTDAGVAALARLPRLRELSVSGRGVTPGVATAFPPGVRVRWWP</sequence>
<gene>
    <name evidence="2" type="ORF">J421_5492</name>
</gene>
<accession>W0RRD6</accession>
<geneLocation type="plasmid" evidence="2 3">
    <name>1</name>
</geneLocation>
<dbReference type="InterPro" id="IPR057207">
    <property type="entry name" value="FBXL15_LRR"/>
</dbReference>
<dbReference type="GO" id="GO:0019005">
    <property type="term" value="C:SCF ubiquitin ligase complex"/>
    <property type="evidence" value="ECO:0007669"/>
    <property type="project" value="TreeGrafter"/>
</dbReference>
<dbReference type="GO" id="GO:0031146">
    <property type="term" value="P:SCF-dependent proteasomal ubiquitin-dependent protein catabolic process"/>
    <property type="evidence" value="ECO:0007669"/>
    <property type="project" value="TreeGrafter"/>
</dbReference>
<dbReference type="KEGG" id="gba:J421_5492"/>
<dbReference type="SUPFAM" id="SSF52058">
    <property type="entry name" value="L domain-like"/>
    <property type="match status" value="1"/>
</dbReference>
<dbReference type="PANTHER" id="PTHR13318">
    <property type="entry name" value="PARTNER OF PAIRED, ISOFORM B-RELATED"/>
    <property type="match status" value="1"/>
</dbReference>
<organism evidence="2 3">
    <name type="scientific">Gemmatirosa kalamazoonensis</name>
    <dbReference type="NCBI Taxonomy" id="861299"/>
    <lineage>
        <taxon>Bacteria</taxon>
        <taxon>Pseudomonadati</taxon>
        <taxon>Gemmatimonadota</taxon>
        <taxon>Gemmatimonadia</taxon>
        <taxon>Gemmatimonadales</taxon>
        <taxon>Gemmatimonadaceae</taxon>
        <taxon>Gemmatirosa</taxon>
    </lineage>
</organism>
<dbReference type="Pfam" id="PF25372">
    <property type="entry name" value="DUF7885"/>
    <property type="match status" value="1"/>
</dbReference>
<reference evidence="2 3" key="1">
    <citation type="journal article" date="2014" name="Genome Announc.">
        <title>Genome Sequence and Methylome of Soil Bacterium Gemmatirosa kalamazoonensis KBS708T, a Member of the Rarely Cultivated Gemmatimonadetes Phylum.</title>
        <authorList>
            <person name="Debruyn J.M."/>
            <person name="Radosevich M."/>
            <person name="Wommack K.E."/>
            <person name="Polson S.W."/>
            <person name="Hauser L.J."/>
            <person name="Fawaz M.N."/>
            <person name="Korlach J."/>
            <person name="Tsai Y.C."/>
        </authorList>
    </citation>
    <scope>NUCLEOTIDE SEQUENCE [LARGE SCALE GENOMIC DNA]</scope>
    <source>
        <strain evidence="2 3">KBS708</strain>
        <plasmid evidence="3">Plasmid 1</plasmid>
    </source>
</reference>